<evidence type="ECO:0000313" key="2">
    <source>
        <dbReference type="EMBL" id="QBY43308.1"/>
    </source>
</evidence>
<accession>A0A4P7L0H5</accession>
<dbReference type="Proteomes" id="UP000295134">
    <property type="component" value="Chromosome"/>
</dbReference>
<dbReference type="EMBL" id="CP038613">
    <property type="protein sequence ID" value="QBY43308.1"/>
    <property type="molecule type" value="Genomic_DNA"/>
</dbReference>
<sequence length="146" mass="16238">MIGDKWQLLSVEKMLACSTCAMGVRRYCCSSPECSHSRFFCQTCKSKACSACGLKGTEQWIAQQRHILPDCEWQHITLTMPHLLWPFLTITGTCSTNSFAVTCAMLKTPSAKASKLAFLCAAYLRSPTQSTSAYSFIRHAWGTHSI</sequence>
<name>A0A4P7L0H5_9GAMM</name>
<protein>
    <submittedName>
        <fullName evidence="2">Transposase zinc-binding domain protein</fullName>
    </submittedName>
</protein>
<dbReference type="AlphaFoldDB" id="A0A4P7L0H5"/>
<dbReference type="InterPro" id="IPR026889">
    <property type="entry name" value="Zn_Tnp"/>
</dbReference>
<evidence type="ECO:0000313" key="3">
    <source>
        <dbReference type="Proteomes" id="UP000295134"/>
    </source>
</evidence>
<dbReference type="RefSeq" id="WP_246067402.1">
    <property type="nucleotide sequence ID" value="NZ_CP038613.1"/>
</dbReference>
<evidence type="ECO:0000259" key="1">
    <source>
        <dbReference type="Pfam" id="PF14319"/>
    </source>
</evidence>
<reference evidence="2 3" key="1">
    <citation type="submission" date="2019-03" db="EMBL/GenBank/DDBJ databases">
        <title>Long-read sequencing reveals hyperdense prophage content in a complex bacterial symbiont genome.</title>
        <authorList>
            <person name="Frost C.L."/>
            <person name="Siozios S."/>
            <person name="Nadal-Jimenez P."/>
            <person name="Brockhurst M.A."/>
            <person name="King K.C."/>
            <person name="Darby A.C."/>
            <person name="Hurst G.D.D."/>
        </authorList>
    </citation>
    <scope>NUCLEOTIDE SEQUENCE [LARGE SCALE GENOMIC DNA]</scope>
    <source>
        <strain evidence="2 3">FIN</strain>
    </source>
</reference>
<dbReference type="GeneID" id="96879275"/>
<gene>
    <name evidence="2" type="ORF">ArsFIN_18750</name>
</gene>
<dbReference type="KEGG" id="ans:ArsFIN_18750"/>
<dbReference type="Pfam" id="PF14319">
    <property type="entry name" value="Zn_Tnp_IS91"/>
    <property type="match status" value="1"/>
</dbReference>
<feature type="domain" description="Transposase zinc-binding" evidence="1">
    <location>
        <begin position="6"/>
        <end position="80"/>
    </location>
</feature>
<organism evidence="2 3">
    <name type="scientific">Arsenophonus nasoniae</name>
    <name type="common">son-killer infecting Nasonia vitripennis</name>
    <dbReference type="NCBI Taxonomy" id="638"/>
    <lineage>
        <taxon>Bacteria</taxon>
        <taxon>Pseudomonadati</taxon>
        <taxon>Pseudomonadota</taxon>
        <taxon>Gammaproteobacteria</taxon>
        <taxon>Enterobacterales</taxon>
        <taxon>Morganellaceae</taxon>
        <taxon>Arsenophonus</taxon>
    </lineage>
</organism>
<proteinExistence type="predicted"/>